<keyword evidence="3" id="KW-1185">Reference proteome</keyword>
<comment type="caution">
    <text evidence="2">The sequence shown here is derived from an EMBL/GenBank/DDBJ whole genome shotgun (WGS) entry which is preliminary data.</text>
</comment>
<feature type="transmembrane region" description="Helical" evidence="1">
    <location>
        <begin position="135"/>
        <end position="157"/>
    </location>
</feature>
<gene>
    <name evidence="2" type="ORF">ACFSHS_05225</name>
</gene>
<keyword evidence="1" id="KW-0812">Transmembrane</keyword>
<evidence type="ECO:0000313" key="2">
    <source>
        <dbReference type="EMBL" id="MFD2090971.1"/>
    </source>
</evidence>
<dbReference type="Proteomes" id="UP001597402">
    <property type="component" value="Unassembled WGS sequence"/>
</dbReference>
<feature type="transmembrane region" description="Helical" evidence="1">
    <location>
        <begin position="196"/>
        <end position="216"/>
    </location>
</feature>
<evidence type="ECO:0008006" key="4">
    <source>
        <dbReference type="Google" id="ProtNLM"/>
    </source>
</evidence>
<keyword evidence="1" id="KW-1133">Transmembrane helix</keyword>
<dbReference type="RefSeq" id="WP_376872673.1">
    <property type="nucleotide sequence ID" value="NZ_JBHUHP010000004.1"/>
</dbReference>
<proteinExistence type="predicted"/>
<feature type="transmembrane region" description="Helical" evidence="1">
    <location>
        <begin position="88"/>
        <end position="112"/>
    </location>
</feature>
<evidence type="ECO:0000256" key="1">
    <source>
        <dbReference type="SAM" id="Phobius"/>
    </source>
</evidence>
<sequence>MNLVRAGSASGVVAGLLLLPGIMGHDVGPRLGETTPDELVAFFESEATLIQVGTVLGGLAAAFFLIWLGSLRGSLRLTEGRFGHISDVAFAGGLVTAAFYLIAVLCMAAPLFRDLAALDPTTVQTFYSFRLLGEVLWFSPFPVAVFVGAVSIAVLTWRILPRWTGWFGVLVTAMALLSGLRPLAGTGSTASGVLDAAGILMHFMFALWMVLTALIMTMRPVRARDGEAASVAGTV</sequence>
<feature type="transmembrane region" description="Helical" evidence="1">
    <location>
        <begin position="164"/>
        <end position="184"/>
    </location>
</feature>
<accession>A0ABW4X8A4</accession>
<evidence type="ECO:0000313" key="3">
    <source>
        <dbReference type="Proteomes" id="UP001597402"/>
    </source>
</evidence>
<organism evidence="2 3">
    <name type="scientific">Blastococcus deserti</name>
    <dbReference type="NCBI Taxonomy" id="2259033"/>
    <lineage>
        <taxon>Bacteria</taxon>
        <taxon>Bacillati</taxon>
        <taxon>Actinomycetota</taxon>
        <taxon>Actinomycetes</taxon>
        <taxon>Geodermatophilales</taxon>
        <taxon>Geodermatophilaceae</taxon>
        <taxon>Blastococcus</taxon>
    </lineage>
</organism>
<feature type="transmembrane region" description="Helical" evidence="1">
    <location>
        <begin position="48"/>
        <end position="68"/>
    </location>
</feature>
<dbReference type="EMBL" id="JBHUHP010000004">
    <property type="protein sequence ID" value="MFD2090971.1"/>
    <property type="molecule type" value="Genomic_DNA"/>
</dbReference>
<keyword evidence="1" id="KW-0472">Membrane</keyword>
<reference evidence="3" key="1">
    <citation type="journal article" date="2019" name="Int. J. Syst. Evol. Microbiol.">
        <title>The Global Catalogue of Microorganisms (GCM) 10K type strain sequencing project: providing services to taxonomists for standard genome sequencing and annotation.</title>
        <authorList>
            <consortium name="The Broad Institute Genomics Platform"/>
            <consortium name="The Broad Institute Genome Sequencing Center for Infectious Disease"/>
            <person name="Wu L."/>
            <person name="Ma J."/>
        </authorList>
    </citation>
    <scope>NUCLEOTIDE SEQUENCE [LARGE SCALE GENOMIC DNA]</scope>
    <source>
        <strain evidence="3">JCM 3338</strain>
    </source>
</reference>
<protein>
    <recommendedName>
        <fullName evidence="4">DUF4386 family protein</fullName>
    </recommendedName>
</protein>
<name>A0ABW4X8A4_9ACTN</name>